<protein>
    <submittedName>
        <fullName evidence="1">Uncharacterized protein</fullName>
    </submittedName>
</protein>
<evidence type="ECO:0000313" key="1">
    <source>
        <dbReference type="EnsemblPlants" id="KQK96019"/>
    </source>
</evidence>
<reference evidence="1" key="2">
    <citation type="submission" date="2018-08" db="UniProtKB">
        <authorList>
            <consortium name="EnsemblPlants"/>
        </authorList>
    </citation>
    <scope>IDENTIFICATION</scope>
    <source>
        <strain evidence="1">Yugu1</strain>
    </source>
</reference>
<accession>K3ZKG9</accession>
<keyword evidence="2" id="KW-1185">Reference proteome</keyword>
<name>K3ZKG9_SETIT</name>
<reference evidence="2" key="1">
    <citation type="journal article" date="2012" name="Nat. Biotechnol.">
        <title>Reference genome sequence of the model plant Setaria.</title>
        <authorList>
            <person name="Bennetzen J.L."/>
            <person name="Schmutz J."/>
            <person name="Wang H."/>
            <person name="Percifield R."/>
            <person name="Hawkins J."/>
            <person name="Pontaroli A.C."/>
            <person name="Estep M."/>
            <person name="Feng L."/>
            <person name="Vaughn J.N."/>
            <person name="Grimwood J."/>
            <person name="Jenkins J."/>
            <person name="Barry K."/>
            <person name="Lindquist E."/>
            <person name="Hellsten U."/>
            <person name="Deshpande S."/>
            <person name="Wang X."/>
            <person name="Wu X."/>
            <person name="Mitros T."/>
            <person name="Triplett J."/>
            <person name="Yang X."/>
            <person name="Ye C.Y."/>
            <person name="Mauro-Herrera M."/>
            <person name="Wang L."/>
            <person name="Li P."/>
            <person name="Sharma M."/>
            <person name="Sharma R."/>
            <person name="Ronald P.C."/>
            <person name="Panaud O."/>
            <person name="Kellogg E.A."/>
            <person name="Brutnell T.P."/>
            <person name="Doust A.N."/>
            <person name="Tuskan G.A."/>
            <person name="Rokhsar D."/>
            <person name="Devos K.M."/>
        </authorList>
    </citation>
    <scope>NUCLEOTIDE SEQUENCE [LARGE SCALE GENOMIC DNA]</scope>
    <source>
        <strain evidence="2">cv. Yugu1</strain>
    </source>
</reference>
<dbReference type="Gramene" id="KQK96019">
    <property type="protein sequence ID" value="KQK96019"/>
    <property type="gene ID" value="SETIT_027075mg"/>
</dbReference>
<organism evidence="1 2">
    <name type="scientific">Setaria italica</name>
    <name type="common">Foxtail millet</name>
    <name type="synonym">Panicum italicum</name>
    <dbReference type="NCBI Taxonomy" id="4555"/>
    <lineage>
        <taxon>Eukaryota</taxon>
        <taxon>Viridiplantae</taxon>
        <taxon>Streptophyta</taxon>
        <taxon>Embryophyta</taxon>
        <taxon>Tracheophyta</taxon>
        <taxon>Spermatophyta</taxon>
        <taxon>Magnoliopsida</taxon>
        <taxon>Liliopsida</taxon>
        <taxon>Poales</taxon>
        <taxon>Poaceae</taxon>
        <taxon>PACMAD clade</taxon>
        <taxon>Panicoideae</taxon>
        <taxon>Panicodae</taxon>
        <taxon>Paniceae</taxon>
        <taxon>Cenchrinae</taxon>
        <taxon>Setaria</taxon>
    </lineage>
</organism>
<dbReference type="EnsemblPlants" id="KQK96019">
    <property type="protein sequence ID" value="KQK96019"/>
    <property type="gene ID" value="SETIT_027075mg"/>
</dbReference>
<dbReference type="Proteomes" id="UP000004995">
    <property type="component" value="Unassembled WGS sequence"/>
</dbReference>
<evidence type="ECO:0000313" key="2">
    <source>
        <dbReference type="Proteomes" id="UP000004995"/>
    </source>
</evidence>
<sequence>MQNLSCYCIMSLCQGQMMGLVTKHCKRRNGRTKEEHMTAASAHPPTNSYPSKPFSIMGNYQCSGQMAELEWTYRHPKFRNTAYTCTFTSASPVLPVATPFSHG</sequence>
<dbReference type="EMBL" id="AGNK02005277">
    <property type="status" value="NOT_ANNOTATED_CDS"/>
    <property type="molecule type" value="Genomic_DNA"/>
</dbReference>
<dbReference type="AlphaFoldDB" id="K3ZKG9"/>
<dbReference type="InParanoid" id="K3ZKG9"/>
<proteinExistence type="predicted"/>
<dbReference type="HOGENOM" id="CLU_2268502_0_0_1"/>